<organism evidence="2 3">
    <name type="scientific">Paractinoplanes bogorensis</name>
    <dbReference type="NCBI Taxonomy" id="1610840"/>
    <lineage>
        <taxon>Bacteria</taxon>
        <taxon>Bacillati</taxon>
        <taxon>Actinomycetota</taxon>
        <taxon>Actinomycetes</taxon>
        <taxon>Micromonosporales</taxon>
        <taxon>Micromonosporaceae</taxon>
        <taxon>Paractinoplanes</taxon>
    </lineage>
</organism>
<accession>A0ABS5YTC9</accession>
<dbReference type="EMBL" id="JAHKKG010000007">
    <property type="protein sequence ID" value="MBU2666715.1"/>
    <property type="molecule type" value="Genomic_DNA"/>
</dbReference>
<evidence type="ECO:0000256" key="1">
    <source>
        <dbReference type="SAM" id="MobiDB-lite"/>
    </source>
</evidence>
<gene>
    <name evidence="2" type="ORF">KOI35_24710</name>
</gene>
<dbReference type="Proteomes" id="UP001519654">
    <property type="component" value="Unassembled WGS sequence"/>
</dbReference>
<proteinExistence type="predicted"/>
<name>A0ABS5YTC9_9ACTN</name>
<evidence type="ECO:0000313" key="2">
    <source>
        <dbReference type="EMBL" id="MBU2666715.1"/>
    </source>
</evidence>
<protein>
    <submittedName>
        <fullName evidence="2">Uncharacterized protein</fullName>
    </submittedName>
</protein>
<feature type="region of interest" description="Disordered" evidence="1">
    <location>
        <begin position="1"/>
        <end position="41"/>
    </location>
</feature>
<sequence length="128" mass="12605">MNGRRARGSGSGTGHSADHRGSGGSPGRTWAARPGSTAGVGAGQVDVATRSLAALTPAAARGAGRGLARLALRLTGNGLSPGQLSILARNLVRVVLRHARGALGARELAVLARGGPGRTAACGSVDVR</sequence>
<reference evidence="2 3" key="1">
    <citation type="submission" date="2021-06" db="EMBL/GenBank/DDBJ databases">
        <title>Actinoplanes lichenicola sp. nov., and Actinoplanes ovalisporus sp. nov., isolated from lichen in Thailand.</title>
        <authorList>
            <person name="Saeng-In P."/>
            <person name="Kanchanasin P."/>
            <person name="Yuki M."/>
            <person name="Kudo T."/>
            <person name="Ohkuma M."/>
            <person name="Phongsopitanun W."/>
            <person name="Tanasupawat S."/>
        </authorList>
    </citation>
    <scope>NUCLEOTIDE SEQUENCE [LARGE SCALE GENOMIC DNA]</scope>
    <source>
        <strain evidence="2 3">NBRC 110975</strain>
    </source>
</reference>
<comment type="caution">
    <text evidence="2">The sequence shown here is derived from an EMBL/GenBank/DDBJ whole genome shotgun (WGS) entry which is preliminary data.</text>
</comment>
<evidence type="ECO:0000313" key="3">
    <source>
        <dbReference type="Proteomes" id="UP001519654"/>
    </source>
</evidence>
<dbReference type="RefSeq" id="WP_215790478.1">
    <property type="nucleotide sequence ID" value="NZ_JAHKKG010000007.1"/>
</dbReference>
<keyword evidence="3" id="KW-1185">Reference proteome</keyword>